<dbReference type="EMBL" id="MFZM01000020">
    <property type="protein sequence ID" value="OGK23496.1"/>
    <property type="molecule type" value="Genomic_DNA"/>
</dbReference>
<dbReference type="PANTHER" id="PTHR35788">
    <property type="entry name" value="EXPORTED PROTEIN-RELATED"/>
    <property type="match status" value="1"/>
</dbReference>
<evidence type="ECO:0000259" key="1">
    <source>
        <dbReference type="Pfam" id="PF12229"/>
    </source>
</evidence>
<sequence>MSISIIRVVTKSLLFSLLFTLLFLLALTGYIIKENKRYKESVYPNVYVNDVDFSGAKRQDVKNYFESQNKNLQKASISIIYEDTIATFSGKTLKFAYNIDIIESRAFSIGRSSNSFSRWYQRISTILNLELYTFRFSPEYHLEPLVNYFDSLDKKYSKKPINALFTIKDGRVSAFKKEAYGTRIKKAEAMTEIETIIERIGAGEASDDLSIRIENEDIDPEIKLSDINDLGIVEKVGEGRSSFRGSSPERIHNIELAASRIHGVLISPGQEFSYTNTLGDISAETGYKQSLIIKSGKTILGDGGGVCQDSTTLFRAALDAGLPIIERHAHGYRVRYYEYDRKPGFDATIYSPSIDLRFKNDLNSHILIQTNVDRANSSLTFSLYGKKDGRIIELSDANVYDVHLPPDPAYQDDPGLKRGVVKQIEWAAHGGKSTFQYKVTAADGTIIQDKTFYSSYRPWQAVFLVGTSD</sequence>
<dbReference type="AlphaFoldDB" id="A0A1F7GY55"/>
<evidence type="ECO:0000313" key="3">
    <source>
        <dbReference type="Proteomes" id="UP000177159"/>
    </source>
</evidence>
<dbReference type="PANTHER" id="PTHR35788:SF1">
    <property type="entry name" value="EXPORTED PROTEIN"/>
    <property type="match status" value="1"/>
</dbReference>
<dbReference type="Pfam" id="PF04294">
    <property type="entry name" value="VanW"/>
    <property type="match status" value="1"/>
</dbReference>
<gene>
    <name evidence="2" type="ORF">A3C24_01735</name>
</gene>
<comment type="caution">
    <text evidence="2">The sequence shown here is derived from an EMBL/GenBank/DDBJ whole genome shotgun (WGS) entry which is preliminary data.</text>
</comment>
<dbReference type="Pfam" id="PF12229">
    <property type="entry name" value="PG_binding_4"/>
    <property type="match status" value="1"/>
</dbReference>
<dbReference type="Proteomes" id="UP000177159">
    <property type="component" value="Unassembled WGS sequence"/>
</dbReference>
<accession>A0A1F7GY55</accession>
<name>A0A1F7GY55_9BACT</name>
<reference evidence="2 3" key="1">
    <citation type="journal article" date="2016" name="Nat. Commun.">
        <title>Thousands of microbial genomes shed light on interconnected biogeochemical processes in an aquifer system.</title>
        <authorList>
            <person name="Anantharaman K."/>
            <person name="Brown C.T."/>
            <person name="Hug L.A."/>
            <person name="Sharon I."/>
            <person name="Castelle C.J."/>
            <person name="Probst A.J."/>
            <person name="Thomas B.C."/>
            <person name="Singh A."/>
            <person name="Wilkins M.J."/>
            <person name="Karaoz U."/>
            <person name="Brodie E.L."/>
            <person name="Williams K.H."/>
            <person name="Hubbard S.S."/>
            <person name="Banfield J.F."/>
        </authorList>
    </citation>
    <scope>NUCLEOTIDE SEQUENCE [LARGE SCALE GENOMIC DNA]</scope>
</reference>
<organism evidence="2 3">
    <name type="scientific">Candidatus Roizmanbacteria bacterium RIFCSPHIGHO2_02_FULL_37_24</name>
    <dbReference type="NCBI Taxonomy" id="1802037"/>
    <lineage>
        <taxon>Bacteria</taxon>
        <taxon>Candidatus Roizmaniibacteriota</taxon>
    </lineage>
</organism>
<dbReference type="InterPro" id="IPR007391">
    <property type="entry name" value="Vancomycin_resist_VanW"/>
</dbReference>
<dbReference type="InterPro" id="IPR022029">
    <property type="entry name" value="YoaR-like_PG-bd"/>
</dbReference>
<protein>
    <recommendedName>
        <fullName evidence="1">YoaR-like putative peptidoglycan binding domain-containing protein</fullName>
    </recommendedName>
</protein>
<feature type="domain" description="YoaR-like putative peptidoglycan binding" evidence="1">
    <location>
        <begin position="91"/>
        <end position="195"/>
    </location>
</feature>
<proteinExistence type="predicted"/>
<evidence type="ECO:0000313" key="2">
    <source>
        <dbReference type="EMBL" id="OGK23496.1"/>
    </source>
</evidence>
<dbReference type="InterPro" id="IPR052913">
    <property type="entry name" value="Glycopeptide_resist_protein"/>
</dbReference>